<dbReference type="SUPFAM" id="SSF47413">
    <property type="entry name" value="lambda repressor-like DNA-binding domains"/>
    <property type="match status" value="1"/>
</dbReference>
<reference evidence="3" key="1">
    <citation type="journal article" date="2019" name="Int. J. Syst. Evol. Microbiol.">
        <title>The Global Catalogue of Microorganisms (GCM) 10K type strain sequencing project: providing services to taxonomists for standard genome sequencing and annotation.</title>
        <authorList>
            <consortium name="The Broad Institute Genomics Platform"/>
            <consortium name="The Broad Institute Genome Sequencing Center for Infectious Disease"/>
            <person name="Wu L."/>
            <person name="Ma J."/>
        </authorList>
    </citation>
    <scope>NUCLEOTIDE SEQUENCE [LARGE SCALE GENOMIC DNA]</scope>
    <source>
        <strain evidence="3">CECT 8010</strain>
    </source>
</reference>
<sequence length="70" mass="8091">MTNEQLNESRQQIAAFIQNKRKELGISQAELAQQTGMGIATIKRFESGKFWLNMKQYIMLRNALQLPTSF</sequence>
<dbReference type="CDD" id="cd00093">
    <property type="entry name" value="HTH_XRE"/>
    <property type="match status" value="1"/>
</dbReference>
<dbReference type="Proteomes" id="UP001595906">
    <property type="component" value="Unassembled WGS sequence"/>
</dbReference>
<evidence type="ECO:0000313" key="3">
    <source>
        <dbReference type="Proteomes" id="UP001595906"/>
    </source>
</evidence>
<gene>
    <name evidence="2" type="ORF">ACFOW1_01750</name>
</gene>
<dbReference type="EMBL" id="JBHSDC010000002">
    <property type="protein sequence ID" value="MFC4230596.1"/>
    <property type="molecule type" value="Genomic_DNA"/>
</dbReference>
<dbReference type="InterPro" id="IPR010982">
    <property type="entry name" value="Lambda_DNA-bd_dom_sf"/>
</dbReference>
<dbReference type="PROSITE" id="PS50943">
    <property type="entry name" value="HTH_CROC1"/>
    <property type="match status" value="1"/>
</dbReference>
<organism evidence="2 3">
    <name type="scientific">Parasediminibacterium paludis</name>
    <dbReference type="NCBI Taxonomy" id="908966"/>
    <lineage>
        <taxon>Bacteria</taxon>
        <taxon>Pseudomonadati</taxon>
        <taxon>Bacteroidota</taxon>
        <taxon>Chitinophagia</taxon>
        <taxon>Chitinophagales</taxon>
        <taxon>Chitinophagaceae</taxon>
        <taxon>Parasediminibacterium</taxon>
    </lineage>
</organism>
<dbReference type="Gene3D" id="1.10.260.40">
    <property type="entry name" value="lambda repressor-like DNA-binding domains"/>
    <property type="match status" value="1"/>
</dbReference>
<keyword evidence="3" id="KW-1185">Reference proteome</keyword>
<evidence type="ECO:0000313" key="2">
    <source>
        <dbReference type="EMBL" id="MFC4230596.1"/>
    </source>
</evidence>
<proteinExistence type="predicted"/>
<protein>
    <submittedName>
        <fullName evidence="2">Multiprotein-bridging factor 1 family protein</fullName>
    </submittedName>
</protein>
<evidence type="ECO:0000259" key="1">
    <source>
        <dbReference type="PROSITE" id="PS50943"/>
    </source>
</evidence>
<feature type="domain" description="HTH cro/C1-type" evidence="1">
    <location>
        <begin position="17"/>
        <end position="49"/>
    </location>
</feature>
<dbReference type="RefSeq" id="WP_379011867.1">
    <property type="nucleotide sequence ID" value="NZ_JBHSDC010000002.1"/>
</dbReference>
<comment type="caution">
    <text evidence="2">The sequence shown here is derived from an EMBL/GenBank/DDBJ whole genome shotgun (WGS) entry which is preliminary data.</text>
</comment>
<dbReference type="InterPro" id="IPR001387">
    <property type="entry name" value="Cro/C1-type_HTH"/>
</dbReference>
<accession>A0ABV8PU65</accession>
<name>A0ABV8PU65_9BACT</name>
<dbReference type="Pfam" id="PF01381">
    <property type="entry name" value="HTH_3"/>
    <property type="match status" value="1"/>
</dbReference>